<proteinExistence type="predicted"/>
<name>X1S9Q4_9ZZZZ</name>
<dbReference type="EMBL" id="BARW01013075">
    <property type="protein sequence ID" value="GAI75851.1"/>
    <property type="molecule type" value="Genomic_DNA"/>
</dbReference>
<reference evidence="1" key="1">
    <citation type="journal article" date="2014" name="Front. Microbiol.">
        <title>High frequency of phylogenetically diverse reductive dehalogenase-homologous genes in deep subseafloor sedimentary metagenomes.</title>
        <authorList>
            <person name="Kawai M."/>
            <person name="Futagami T."/>
            <person name="Toyoda A."/>
            <person name="Takaki Y."/>
            <person name="Nishi S."/>
            <person name="Hori S."/>
            <person name="Arai W."/>
            <person name="Tsubouchi T."/>
            <person name="Morono Y."/>
            <person name="Uchiyama I."/>
            <person name="Ito T."/>
            <person name="Fujiyama A."/>
            <person name="Inagaki F."/>
            <person name="Takami H."/>
        </authorList>
    </citation>
    <scope>NUCLEOTIDE SEQUENCE</scope>
    <source>
        <strain evidence="1">Expedition CK06-06</strain>
    </source>
</reference>
<protein>
    <submittedName>
        <fullName evidence="1">Uncharacterized protein</fullName>
    </submittedName>
</protein>
<organism evidence="1">
    <name type="scientific">marine sediment metagenome</name>
    <dbReference type="NCBI Taxonomy" id="412755"/>
    <lineage>
        <taxon>unclassified sequences</taxon>
        <taxon>metagenomes</taxon>
        <taxon>ecological metagenomes</taxon>
    </lineage>
</organism>
<gene>
    <name evidence="1" type="ORF">S12H4_24213</name>
</gene>
<comment type="caution">
    <text evidence="1">The sequence shown here is derived from an EMBL/GenBank/DDBJ whole genome shotgun (WGS) entry which is preliminary data.</text>
</comment>
<dbReference type="Gene3D" id="3.20.20.140">
    <property type="entry name" value="Metal-dependent hydrolases"/>
    <property type="match status" value="1"/>
</dbReference>
<feature type="non-terminal residue" evidence="1">
    <location>
        <position position="1"/>
    </location>
</feature>
<dbReference type="AlphaFoldDB" id="X1S9Q4"/>
<sequence length="82" mass="8471">AKRGGGILNSAKLLHNTSENSLYEQALKRINEIIGLGTGAVEIKSGYGSLETGDCGLPPTGDWVLDTGFSLPTLTGPACPVK</sequence>
<accession>X1S9Q4</accession>
<evidence type="ECO:0000313" key="1">
    <source>
        <dbReference type="EMBL" id="GAI75851.1"/>
    </source>
</evidence>